<dbReference type="SUPFAM" id="SSF46785">
    <property type="entry name" value="Winged helix' DNA-binding domain"/>
    <property type="match status" value="1"/>
</dbReference>
<name>A0ABT5WJH6_9SPHN</name>
<dbReference type="InterPro" id="IPR036390">
    <property type="entry name" value="WH_DNA-bd_sf"/>
</dbReference>
<dbReference type="Pfam" id="PF03466">
    <property type="entry name" value="LysR_substrate"/>
    <property type="match status" value="1"/>
</dbReference>
<dbReference type="PANTHER" id="PTHR30537:SF74">
    <property type="entry name" value="HTH-TYPE TRANSCRIPTIONAL REGULATOR TRPI"/>
    <property type="match status" value="1"/>
</dbReference>
<organism evidence="6 7">
    <name type="scientific">Novosphingobium album</name>
    <name type="common">ex Liu et al. 2023</name>
    <dbReference type="NCBI Taxonomy" id="3031130"/>
    <lineage>
        <taxon>Bacteria</taxon>
        <taxon>Pseudomonadati</taxon>
        <taxon>Pseudomonadota</taxon>
        <taxon>Alphaproteobacteria</taxon>
        <taxon>Sphingomonadales</taxon>
        <taxon>Sphingomonadaceae</taxon>
        <taxon>Novosphingobium</taxon>
    </lineage>
</organism>
<dbReference type="InterPro" id="IPR036388">
    <property type="entry name" value="WH-like_DNA-bd_sf"/>
</dbReference>
<accession>A0ABT5WJH6</accession>
<comment type="caution">
    <text evidence="6">The sequence shown here is derived from an EMBL/GenBank/DDBJ whole genome shotgun (WGS) entry which is preliminary data.</text>
</comment>
<dbReference type="Gene3D" id="1.10.10.10">
    <property type="entry name" value="Winged helix-like DNA-binding domain superfamily/Winged helix DNA-binding domain"/>
    <property type="match status" value="1"/>
</dbReference>
<evidence type="ECO:0000256" key="2">
    <source>
        <dbReference type="ARBA" id="ARBA00023015"/>
    </source>
</evidence>
<feature type="domain" description="HTH lysR-type" evidence="5">
    <location>
        <begin position="20"/>
        <end position="77"/>
    </location>
</feature>
<evidence type="ECO:0000313" key="7">
    <source>
        <dbReference type="Proteomes" id="UP001216253"/>
    </source>
</evidence>
<dbReference type="RefSeq" id="WP_275226573.1">
    <property type="nucleotide sequence ID" value="NZ_JARESE010000001.1"/>
</dbReference>
<dbReference type="PROSITE" id="PS50931">
    <property type="entry name" value="HTH_LYSR"/>
    <property type="match status" value="1"/>
</dbReference>
<dbReference type="Gene3D" id="3.40.190.10">
    <property type="entry name" value="Periplasmic binding protein-like II"/>
    <property type="match status" value="2"/>
</dbReference>
<proteinExistence type="inferred from homology"/>
<comment type="similarity">
    <text evidence="1">Belongs to the LysR transcriptional regulatory family.</text>
</comment>
<dbReference type="Proteomes" id="UP001216253">
    <property type="component" value="Unassembled WGS sequence"/>
</dbReference>
<dbReference type="InterPro" id="IPR058163">
    <property type="entry name" value="LysR-type_TF_proteobact-type"/>
</dbReference>
<protein>
    <submittedName>
        <fullName evidence="6">LysR substrate-binding domain-containing protein</fullName>
    </submittedName>
</protein>
<keyword evidence="3" id="KW-0238">DNA-binding</keyword>
<keyword evidence="4" id="KW-0804">Transcription</keyword>
<evidence type="ECO:0000256" key="3">
    <source>
        <dbReference type="ARBA" id="ARBA00023125"/>
    </source>
</evidence>
<evidence type="ECO:0000313" key="6">
    <source>
        <dbReference type="EMBL" id="MDE8650200.1"/>
    </source>
</evidence>
<keyword evidence="7" id="KW-1185">Reference proteome</keyword>
<dbReference type="PANTHER" id="PTHR30537">
    <property type="entry name" value="HTH-TYPE TRANSCRIPTIONAL REGULATOR"/>
    <property type="match status" value="1"/>
</dbReference>
<evidence type="ECO:0000256" key="1">
    <source>
        <dbReference type="ARBA" id="ARBA00009437"/>
    </source>
</evidence>
<reference evidence="6 7" key="1">
    <citation type="submission" date="2023-03" db="EMBL/GenBank/DDBJ databases">
        <title>NovoSphingobium album sp. nov. isolated from polycyclic aromatic hydrocarbons- and heavy-metal polluted soil.</title>
        <authorList>
            <person name="Liu Z."/>
            <person name="Wang K."/>
        </authorList>
    </citation>
    <scope>NUCLEOTIDE SEQUENCE [LARGE SCALE GENOMIC DNA]</scope>
    <source>
        <strain evidence="6 7">H3SJ31-1</strain>
    </source>
</reference>
<evidence type="ECO:0000256" key="4">
    <source>
        <dbReference type="ARBA" id="ARBA00023163"/>
    </source>
</evidence>
<dbReference type="Pfam" id="PF00126">
    <property type="entry name" value="HTH_1"/>
    <property type="match status" value="1"/>
</dbReference>
<dbReference type="PRINTS" id="PR00039">
    <property type="entry name" value="HTHLYSR"/>
</dbReference>
<evidence type="ECO:0000259" key="5">
    <source>
        <dbReference type="PROSITE" id="PS50931"/>
    </source>
</evidence>
<dbReference type="EMBL" id="JARESE010000001">
    <property type="protein sequence ID" value="MDE8650200.1"/>
    <property type="molecule type" value="Genomic_DNA"/>
</dbReference>
<keyword evidence="2" id="KW-0805">Transcription regulation</keyword>
<gene>
    <name evidence="6" type="ORF">PYV00_00530</name>
</gene>
<dbReference type="InterPro" id="IPR005119">
    <property type="entry name" value="LysR_subst-bd"/>
</dbReference>
<sequence>MQMTISGPDVRDSYSVITLPPLGALRAMEAAARHSSFSKAAEELCVTHSAVSHQIKLLESWFGKELFIRTGNGVISTPACSEFSKLVGDCFGLISEASNRLRRLGSAKSVRVAAIPSFATRWVIPRIPTFQREFHDIELEVCYAPQHFKGDLAGFDVVITYFDGKYVGNLHSKVLFSGALAPVCSPGYLQANGFVADIATLNQATFLHDEERSTWIAWLAAQGMAPGNAQVGTVFADFNLLSTAAIAGHGVALCPTDLIREDLDAGNLTQLFADEIFLERNYMLFRQDAPTTAAQEFCNWLVDETSFAKAGDRKQRVARS</sequence>
<dbReference type="InterPro" id="IPR000847">
    <property type="entry name" value="LysR_HTH_N"/>
</dbReference>
<dbReference type="SUPFAM" id="SSF53850">
    <property type="entry name" value="Periplasmic binding protein-like II"/>
    <property type="match status" value="1"/>
</dbReference>